<dbReference type="AlphaFoldDB" id="A0A075FSQ4"/>
<reference evidence="1" key="1">
    <citation type="journal article" date="2014" name="Genome Biol. Evol.">
        <title>Pangenome evidence for extensive interdomain horizontal transfer affecting lineage core and shell genes in uncultured planktonic thaumarchaeota and euryarchaeota.</title>
        <authorList>
            <person name="Deschamps P."/>
            <person name="Zivanovic Y."/>
            <person name="Moreira D."/>
            <person name="Rodriguez-Valera F."/>
            <person name="Lopez-Garcia P."/>
        </authorList>
    </citation>
    <scope>NUCLEOTIDE SEQUENCE</scope>
</reference>
<organism evidence="1">
    <name type="scientific">uncultured marine group II/III euryarchaeote AD1000_23_G03</name>
    <dbReference type="NCBI Taxonomy" id="1457739"/>
    <lineage>
        <taxon>Archaea</taxon>
        <taxon>Methanobacteriati</taxon>
        <taxon>Methanobacteriota</taxon>
        <taxon>environmental samples</taxon>
    </lineage>
</organism>
<evidence type="ECO:0000313" key="1">
    <source>
        <dbReference type="EMBL" id="AIE92456.1"/>
    </source>
</evidence>
<proteinExistence type="predicted"/>
<sequence length="265" mass="29294">MGDPATVIDQYRRYVQDGRLEISEVMASELSDLLLSKKGRSLVEQGHLVTALRDLAKIQEMRTKWKESRTAASMLVKSRKRYVKLLKSNGMQTEAKVSAKAEAADEVQRGRVRAHEGALRAALSHWKRARRVQPGLIEAYWRPLEAHENIKTSLKGAGKVGLALAKILTSVGPVNRVGDSFQLQPENTEAQPLEELLPNLSRWLKPELALPAKASVALDASKRELNRQIASIEAGEQAANAKLQAAIDTLQPSIDYHEYSRGGTS</sequence>
<dbReference type="EMBL" id="KF900366">
    <property type="protein sequence ID" value="AIE92456.1"/>
    <property type="molecule type" value="Genomic_DNA"/>
</dbReference>
<accession>A0A075FSQ4</accession>
<name>A0A075FSQ4_9EURY</name>
<protein>
    <submittedName>
        <fullName evidence="1">Uncharacterized protein</fullName>
    </submittedName>
</protein>